<evidence type="ECO:0000256" key="6">
    <source>
        <dbReference type="ARBA" id="ARBA00022670"/>
    </source>
</evidence>
<dbReference type="GO" id="GO:0004181">
    <property type="term" value="F:metallocarboxypeptidase activity"/>
    <property type="evidence" value="ECO:0007669"/>
    <property type="project" value="InterPro"/>
</dbReference>
<dbReference type="OrthoDB" id="8914197at2759"/>
<keyword evidence="19" id="KW-1185">Reference proteome</keyword>
<dbReference type="PROSITE" id="PS52035">
    <property type="entry name" value="PEPTIDASE_M14"/>
    <property type="match status" value="1"/>
</dbReference>
<dbReference type="InterPro" id="IPR057247">
    <property type="entry name" value="CARBOXYPEPT_ZN_2"/>
</dbReference>
<dbReference type="GO" id="GO:0007029">
    <property type="term" value="P:endoplasmic reticulum organization"/>
    <property type="evidence" value="ECO:0007669"/>
    <property type="project" value="InterPro"/>
</dbReference>
<dbReference type="InterPro" id="IPR000834">
    <property type="entry name" value="Peptidase_M14"/>
</dbReference>
<accession>A0A7R8CEZ5</accession>
<keyword evidence="12" id="KW-0862">Zinc</keyword>
<dbReference type="GO" id="GO:0005615">
    <property type="term" value="C:extracellular space"/>
    <property type="evidence" value="ECO:0007669"/>
    <property type="project" value="TreeGrafter"/>
</dbReference>
<dbReference type="EMBL" id="HG994589">
    <property type="protein sequence ID" value="CAF2796219.1"/>
    <property type="molecule type" value="Genomic_DNA"/>
</dbReference>
<keyword evidence="10" id="KW-0378">Hydrolase</keyword>
<evidence type="ECO:0000256" key="11">
    <source>
        <dbReference type="ARBA" id="ARBA00022824"/>
    </source>
</evidence>
<evidence type="ECO:0000256" key="3">
    <source>
        <dbReference type="ARBA" id="ARBA00005988"/>
    </source>
</evidence>
<keyword evidence="9" id="KW-0732">Signal</keyword>
<evidence type="ECO:0000313" key="19">
    <source>
        <dbReference type="Proteomes" id="UP000675881"/>
    </source>
</evidence>
<keyword evidence="11" id="KW-0256">Endoplasmic reticulum</keyword>
<dbReference type="Pfam" id="PF07086">
    <property type="entry name" value="Jagunal"/>
    <property type="match status" value="1"/>
</dbReference>
<dbReference type="InterPro" id="IPR009787">
    <property type="entry name" value="Jagunal"/>
</dbReference>
<evidence type="ECO:0000256" key="12">
    <source>
        <dbReference type="ARBA" id="ARBA00022833"/>
    </source>
</evidence>
<dbReference type="PROSITE" id="PS00133">
    <property type="entry name" value="CARBOXYPEPT_ZN_2"/>
    <property type="match status" value="1"/>
</dbReference>
<keyword evidence="7" id="KW-0812">Transmembrane</keyword>
<keyword evidence="15" id="KW-0472">Membrane</keyword>
<evidence type="ECO:0000256" key="16">
    <source>
        <dbReference type="PROSITE-ProRule" id="PRU01379"/>
    </source>
</evidence>
<feature type="active site" description="Proton donor/acceptor" evidence="16">
    <location>
        <position position="648"/>
    </location>
</feature>
<comment type="similarity">
    <text evidence="4">Belongs to the jagunal family.</text>
</comment>
<dbReference type="Gene3D" id="3.40.630.10">
    <property type="entry name" value="Zn peptidases"/>
    <property type="match status" value="1"/>
</dbReference>
<evidence type="ECO:0000256" key="7">
    <source>
        <dbReference type="ARBA" id="ARBA00022692"/>
    </source>
</evidence>
<sequence>MLLAVILMKRHPKSMATRGGGPTASGTDGNDYSHRETIVAQYYIRPPPKSQPKGMGYSDDINNDPGVYEPEDQHMHKSPLSYPDTKDFIAQFMKTPEQHNPTYPLPPQQQYPSQPCIESPPSVSLNTGSCYSNVPNPINVPNGMVMVPANQMMMLAPQWMFGQQGTQIPQHINVSTAPNSRPVTPIPSPEPPPIPQPTFKDTNLPSDYKGLGGPDSVPFRMPKKTKAFNTKSEALGVILDPQYSCNTFRTLIDILVLGLFPVLVGFAANFSELYRYASSKDIEKVETWNGFPVSVLWSGNPERRKRILWITYNVSGSIENIPSRNFTDYQLIRVNATPKFAQMQKRSLIFGRKQCLKDLCLWIFCSAKKYTRINRRGKRKNDVFDETDFEGRPIQDVRWNKYYDLEVMNDYLEKLKITYPFKKFHKSGRNRQNKRIFIDGGVHAREWISPAVALYIIYLLVERHEDNSKLINDFEWLIVPMVNPDGYAHSRTRNRMWRKSRRNNGKGKCYGVDLNRNFGFHWKEGLQVKDLSNPCSEIYAGPTPFSEPETKAIEQTILNYNKTIIAYFSLHSYSQLWTFPWSYKLPDRESSKYYDLYTAAKKAVNSLESLYGTNYVFGSSSELSYLSSGTSDDWMYGVAGIKYSFTIELRDEGKYGFLLPSSQIVPTAEETFAGISALIADICDK</sequence>
<dbReference type="GO" id="GO:0008270">
    <property type="term" value="F:zinc ion binding"/>
    <property type="evidence" value="ECO:0007669"/>
    <property type="project" value="InterPro"/>
</dbReference>
<proteinExistence type="inferred from homology"/>
<evidence type="ECO:0000256" key="10">
    <source>
        <dbReference type="ARBA" id="ARBA00022801"/>
    </source>
</evidence>
<dbReference type="PANTHER" id="PTHR11705:SF91">
    <property type="entry name" value="FI01817P-RELATED"/>
    <property type="match status" value="1"/>
</dbReference>
<protein>
    <submittedName>
        <fullName evidence="18">Carboxypeptidase B,Carboxypeptidase O,Mast cell carboxypeptidase A,Carboxypeptidase A2,Carboxypeptidase A1,Carboxypeptidase B2,Carboxypeptidase A5</fullName>
    </submittedName>
</protein>
<comment type="similarity">
    <text evidence="3 16">Belongs to the peptidase M14 family.</text>
</comment>
<dbReference type="PROSITE" id="PS00132">
    <property type="entry name" value="CARBOXYPEPT_ZN_1"/>
    <property type="match status" value="1"/>
</dbReference>
<evidence type="ECO:0000256" key="4">
    <source>
        <dbReference type="ARBA" id="ARBA00008462"/>
    </source>
</evidence>
<keyword evidence="13" id="KW-1133">Transmembrane helix</keyword>
<evidence type="ECO:0000256" key="8">
    <source>
        <dbReference type="ARBA" id="ARBA00022723"/>
    </source>
</evidence>
<keyword evidence="8" id="KW-0479">Metal-binding</keyword>
<name>A0A7R8CEZ5_LEPSM</name>
<dbReference type="PRINTS" id="PR00765">
    <property type="entry name" value="CRBOXYPTASEA"/>
</dbReference>
<dbReference type="FunFam" id="3.40.630.10:FF:000084">
    <property type="entry name" value="Carboxypeptidase B2"/>
    <property type="match status" value="1"/>
</dbReference>
<dbReference type="Proteomes" id="UP000675881">
    <property type="component" value="Chromosome 10"/>
</dbReference>
<dbReference type="InterPro" id="IPR057246">
    <property type="entry name" value="CARBOXYPEPT_ZN_1"/>
</dbReference>
<evidence type="ECO:0000256" key="14">
    <source>
        <dbReference type="ARBA" id="ARBA00023049"/>
    </source>
</evidence>
<evidence type="ECO:0000256" key="5">
    <source>
        <dbReference type="ARBA" id="ARBA00022645"/>
    </source>
</evidence>
<keyword evidence="5 18" id="KW-0121">Carboxypeptidase</keyword>
<dbReference type="SMART" id="SM00631">
    <property type="entry name" value="Zn_pept"/>
    <property type="match status" value="1"/>
</dbReference>
<gene>
    <name evidence="18" type="ORF">LSAA_2351</name>
</gene>
<dbReference type="CDD" id="cd03860">
    <property type="entry name" value="M14_CP_A-B_like"/>
    <property type="match status" value="1"/>
</dbReference>
<keyword evidence="6" id="KW-0645">Protease</keyword>
<dbReference type="AlphaFoldDB" id="A0A7R8CEZ5"/>
<dbReference type="GO" id="GO:0005789">
    <property type="term" value="C:endoplasmic reticulum membrane"/>
    <property type="evidence" value="ECO:0007669"/>
    <property type="project" value="UniProtKB-SubCell"/>
</dbReference>
<evidence type="ECO:0000259" key="17">
    <source>
        <dbReference type="PROSITE" id="PS52035"/>
    </source>
</evidence>
<comment type="subcellular location">
    <subcellularLocation>
        <location evidence="2">Endoplasmic reticulum membrane</location>
        <topology evidence="2">Multi-pass membrane protein</topology>
    </subcellularLocation>
</comment>
<reference evidence="18" key="1">
    <citation type="submission" date="2021-02" db="EMBL/GenBank/DDBJ databases">
        <authorList>
            <person name="Bekaert M."/>
        </authorList>
    </citation>
    <scope>NUCLEOTIDE SEQUENCE</scope>
    <source>
        <strain evidence="18">IoA-00</strain>
    </source>
</reference>
<dbReference type="PANTHER" id="PTHR11705">
    <property type="entry name" value="PROTEASE FAMILY M14 CARBOXYPEPTIDASE A,B"/>
    <property type="match status" value="1"/>
</dbReference>
<comment type="cofactor">
    <cofactor evidence="1">
        <name>Zn(2+)</name>
        <dbReference type="ChEBI" id="CHEBI:29105"/>
    </cofactor>
</comment>
<feature type="domain" description="Peptidase M14" evidence="17">
    <location>
        <begin position="382"/>
        <end position="682"/>
    </location>
</feature>
<dbReference type="GO" id="GO:0006508">
    <property type="term" value="P:proteolysis"/>
    <property type="evidence" value="ECO:0007669"/>
    <property type="project" value="UniProtKB-KW"/>
</dbReference>
<evidence type="ECO:0000313" key="18">
    <source>
        <dbReference type="EMBL" id="CAF2796219.1"/>
    </source>
</evidence>
<dbReference type="SUPFAM" id="SSF53187">
    <property type="entry name" value="Zn-dependent exopeptidases"/>
    <property type="match status" value="1"/>
</dbReference>
<evidence type="ECO:0000256" key="13">
    <source>
        <dbReference type="ARBA" id="ARBA00022989"/>
    </source>
</evidence>
<evidence type="ECO:0000256" key="15">
    <source>
        <dbReference type="ARBA" id="ARBA00023136"/>
    </source>
</evidence>
<keyword evidence="14" id="KW-0482">Metalloprotease</keyword>
<dbReference type="Pfam" id="PF00246">
    <property type="entry name" value="Peptidase_M14"/>
    <property type="match status" value="1"/>
</dbReference>
<organism evidence="18 19">
    <name type="scientific">Lepeophtheirus salmonis</name>
    <name type="common">Salmon louse</name>
    <name type="synonym">Caligus salmonis</name>
    <dbReference type="NCBI Taxonomy" id="72036"/>
    <lineage>
        <taxon>Eukaryota</taxon>
        <taxon>Metazoa</taxon>
        <taxon>Ecdysozoa</taxon>
        <taxon>Arthropoda</taxon>
        <taxon>Crustacea</taxon>
        <taxon>Multicrustacea</taxon>
        <taxon>Hexanauplia</taxon>
        <taxon>Copepoda</taxon>
        <taxon>Siphonostomatoida</taxon>
        <taxon>Caligidae</taxon>
        <taxon>Lepeophtheirus</taxon>
    </lineage>
</organism>
<evidence type="ECO:0000256" key="2">
    <source>
        <dbReference type="ARBA" id="ARBA00004477"/>
    </source>
</evidence>
<evidence type="ECO:0000256" key="9">
    <source>
        <dbReference type="ARBA" id="ARBA00022729"/>
    </source>
</evidence>
<evidence type="ECO:0000256" key="1">
    <source>
        <dbReference type="ARBA" id="ARBA00001947"/>
    </source>
</evidence>